<evidence type="ECO:0000256" key="3">
    <source>
        <dbReference type="ARBA" id="ARBA00022806"/>
    </source>
</evidence>
<feature type="region of interest" description="Disordered" evidence="5">
    <location>
        <begin position="106"/>
        <end position="130"/>
    </location>
</feature>
<dbReference type="Gene3D" id="3.40.50.300">
    <property type="entry name" value="P-loop containing nucleotide triphosphate hydrolases"/>
    <property type="match status" value="1"/>
</dbReference>
<dbReference type="GO" id="GO:0004386">
    <property type="term" value="F:helicase activity"/>
    <property type="evidence" value="ECO:0007669"/>
    <property type="project" value="UniProtKB-KW"/>
</dbReference>
<reference evidence="6" key="2">
    <citation type="submission" date="2013-10" db="EMBL/GenBank/DDBJ databases">
        <authorList>
            <person name="Aslett M."/>
        </authorList>
    </citation>
    <scope>NUCLEOTIDE SEQUENCE [LARGE SCALE GENOMIC DNA]</scope>
    <source>
        <strain evidence="6">Houghton</strain>
    </source>
</reference>
<feature type="compositionally biased region" description="Low complexity" evidence="5">
    <location>
        <begin position="783"/>
        <end position="799"/>
    </location>
</feature>
<sequence>MQLDFSGASVCVFLELLPQQHELLQAESRLHRRGQRRVVTTYFLLSRCGPSAAAPSGVSSHKAGSASASTFRSVSGDLSETTAAEGEQEETDNTWAEEEELFLCTSSTNPLSCSRRSSQGRAGDMDREAEAVEEAAWHRIKHQSALVQRTIDGPLATLSQIGEAQQQQQEAQQQEQLQQQQEETGPSLCNSSQEQEDDMLEVGGGQLQHQHQQHQQQQQEVHTDEVFTTGLDLCSFDSLQGASQDIDLPTTPTEEGEGEGHPGAAMLSSLQGQPQLTVGLPTRLVDDRLALSISAAVRFRISRYTQRLHAFRGLAAVPLGISFSPAELGTATLSHSVVGQQQQQQDQHREGPQQHLLFQLRISQGQCPKGEALRCVQEAARQYLCLFRLLSSFEQRRVRETAWTVQNLQVYIHRRHRAQQQSSGKSDSFLGSDPPEEGNPGNGDTQEQQVTDVPASLMPRHTTDPLLLLQSAAATQQQEQQRLQRLFSCPEGEEIAPGEQSFGPSALDLSGSNNSDVGQGNSGSKERSSEADEDLLSGTVSSRLKRRSEVITTPQNFANDPKHHWLIRCCEQDLTCSGRCSDAYTARRRRQALRRQVERHDRGVCSNCRLDCGELLIALKMLHAAGEPQWRLEEEVVRLAPSFRAWPSLTRKLARHLTASCAWEADHRQPVKEGGGLATVDAVQTLCKYSDSMTVYGLTIAPEVLYLGAMRKLVMWRRLLKKEDDGGSAVSSKRPLKAALKPRMHPSTKDLVPIRTQRPSLLLYFFPIVACLRLPNLPTVATSQQQQPAQQPAPEVQQTGSACADGTKKLSDDKPAVGSVEQPKQQEVPESMRIQTPVPSPAVIEPASLPPQNAQVNCSPCGCEKATPRWQENESIFPTMHYLIKTRSREPINQSVLLVNPSKSDKTFNLRLYGDSKASLDKEAASIREAICTVASCTKSRPPFICQEKETENAYIDLVQGGNLYDKIRVETHLL</sequence>
<dbReference type="AlphaFoldDB" id="U6KMU2"/>
<evidence type="ECO:0000256" key="5">
    <source>
        <dbReference type="SAM" id="MobiDB-lite"/>
    </source>
</evidence>
<dbReference type="InterPro" id="IPR027417">
    <property type="entry name" value="P-loop_NTPase"/>
</dbReference>
<dbReference type="OrthoDB" id="345899at2759"/>
<dbReference type="EMBL" id="HG736820">
    <property type="protein sequence ID" value="CDJ36773.1"/>
    <property type="molecule type" value="Genomic_DNA"/>
</dbReference>
<dbReference type="GO" id="GO:0004520">
    <property type="term" value="F:DNA endonuclease activity"/>
    <property type="evidence" value="ECO:0007669"/>
    <property type="project" value="TreeGrafter"/>
</dbReference>
<feature type="region of interest" description="Disordered" evidence="5">
    <location>
        <begin position="52"/>
        <end position="94"/>
    </location>
</feature>
<feature type="region of interest" description="Disordered" evidence="5">
    <location>
        <begin position="415"/>
        <end position="448"/>
    </location>
</feature>
<evidence type="ECO:0000256" key="4">
    <source>
        <dbReference type="ARBA" id="ARBA00022840"/>
    </source>
</evidence>
<feature type="compositionally biased region" description="Polar residues" evidence="5">
    <location>
        <begin position="66"/>
        <end position="79"/>
    </location>
</feature>
<feature type="compositionally biased region" description="Low complexity" evidence="5">
    <location>
        <begin position="163"/>
        <end position="183"/>
    </location>
</feature>
<organism evidence="6 7">
    <name type="scientific">Eimeria mitis</name>
    <dbReference type="NCBI Taxonomy" id="44415"/>
    <lineage>
        <taxon>Eukaryota</taxon>
        <taxon>Sar</taxon>
        <taxon>Alveolata</taxon>
        <taxon>Apicomplexa</taxon>
        <taxon>Conoidasida</taxon>
        <taxon>Coccidia</taxon>
        <taxon>Eucoccidiorida</taxon>
        <taxon>Eimeriorina</taxon>
        <taxon>Eimeriidae</taxon>
        <taxon>Eimeria</taxon>
    </lineage>
</organism>
<dbReference type="GO" id="GO:0005524">
    <property type="term" value="F:ATP binding"/>
    <property type="evidence" value="ECO:0007669"/>
    <property type="project" value="UniProtKB-KW"/>
</dbReference>
<protein>
    <submittedName>
        <fullName evidence="6">SNF2 super family, related</fullName>
    </submittedName>
</protein>
<feature type="region of interest" description="Disordered" evidence="5">
    <location>
        <begin position="494"/>
        <end position="539"/>
    </location>
</feature>
<feature type="compositionally biased region" description="Basic and acidic residues" evidence="5">
    <location>
        <begin position="806"/>
        <end position="815"/>
    </location>
</feature>
<evidence type="ECO:0000313" key="6">
    <source>
        <dbReference type="EMBL" id="CDJ36773.1"/>
    </source>
</evidence>
<keyword evidence="7" id="KW-1185">Reference proteome</keyword>
<dbReference type="GO" id="GO:0016787">
    <property type="term" value="F:hydrolase activity"/>
    <property type="evidence" value="ECO:0007669"/>
    <property type="project" value="UniProtKB-KW"/>
</dbReference>
<feature type="compositionally biased region" description="Polar residues" evidence="5">
    <location>
        <begin position="106"/>
        <end position="120"/>
    </location>
</feature>
<dbReference type="PANTHER" id="PTHR45766:SF3">
    <property type="entry name" value="DNA ANNEALING HELICASE AND ENDONUCLEASE ZRANB3"/>
    <property type="match status" value="1"/>
</dbReference>
<dbReference type="VEuPathDB" id="ToxoDB:EMH_0024350"/>
<dbReference type="PANTHER" id="PTHR45766">
    <property type="entry name" value="DNA ANNEALING HELICASE AND ENDONUCLEASE ZRANB3 FAMILY MEMBER"/>
    <property type="match status" value="1"/>
</dbReference>
<dbReference type="Proteomes" id="UP000030744">
    <property type="component" value="Unassembled WGS sequence"/>
</dbReference>
<dbReference type="RefSeq" id="XP_037879061.1">
    <property type="nucleotide sequence ID" value="XM_038023207.1"/>
</dbReference>
<dbReference type="GO" id="GO:0006281">
    <property type="term" value="P:DNA repair"/>
    <property type="evidence" value="ECO:0007669"/>
    <property type="project" value="TreeGrafter"/>
</dbReference>
<name>U6KMU2_9EIME</name>
<feature type="compositionally biased region" description="Low complexity" evidence="5">
    <location>
        <begin position="207"/>
        <end position="219"/>
    </location>
</feature>
<evidence type="ECO:0000256" key="2">
    <source>
        <dbReference type="ARBA" id="ARBA00022801"/>
    </source>
</evidence>
<feature type="region of interest" description="Disordered" evidence="5">
    <location>
        <begin position="783"/>
        <end position="834"/>
    </location>
</feature>
<reference evidence="6" key="1">
    <citation type="submission" date="2013-10" db="EMBL/GenBank/DDBJ databases">
        <title>Genomic analysis of the causative agents of coccidiosis in chickens.</title>
        <authorList>
            <person name="Reid A.J."/>
            <person name="Blake D."/>
            <person name="Billington K."/>
            <person name="Browne H."/>
            <person name="Dunn M."/>
            <person name="Hung S."/>
            <person name="Kawahara F."/>
            <person name="Miranda-Saavedra D."/>
            <person name="Mourier T."/>
            <person name="Nagra H."/>
            <person name="Otto T.D."/>
            <person name="Rawlings N."/>
            <person name="Sanchez A."/>
            <person name="Sanders M."/>
            <person name="Subramaniam C."/>
            <person name="Tay Y."/>
            <person name="Dear P."/>
            <person name="Doerig C."/>
            <person name="Gruber A."/>
            <person name="Parkinson J."/>
            <person name="Shirley M."/>
            <person name="Wan K.L."/>
            <person name="Berriman M."/>
            <person name="Tomley F."/>
            <person name="Pain A."/>
        </authorList>
    </citation>
    <scope>NUCLEOTIDE SEQUENCE [LARGE SCALE GENOMIC DNA]</scope>
    <source>
        <strain evidence="6">Houghton</strain>
    </source>
</reference>
<feature type="region of interest" description="Disordered" evidence="5">
    <location>
        <begin position="161"/>
        <end position="222"/>
    </location>
</feature>
<keyword evidence="2" id="KW-0378">Hydrolase</keyword>
<evidence type="ECO:0000256" key="1">
    <source>
        <dbReference type="ARBA" id="ARBA00022741"/>
    </source>
</evidence>
<dbReference type="GO" id="GO:0031297">
    <property type="term" value="P:replication fork processing"/>
    <property type="evidence" value="ECO:0007669"/>
    <property type="project" value="TreeGrafter"/>
</dbReference>
<feature type="compositionally biased region" description="Polar residues" evidence="5">
    <location>
        <begin position="510"/>
        <end position="523"/>
    </location>
</feature>
<proteinExistence type="predicted"/>
<dbReference type="GO" id="GO:0043596">
    <property type="term" value="C:nuclear replication fork"/>
    <property type="evidence" value="ECO:0007669"/>
    <property type="project" value="TreeGrafter"/>
</dbReference>
<accession>U6KMU2</accession>
<evidence type="ECO:0000313" key="7">
    <source>
        <dbReference type="Proteomes" id="UP000030744"/>
    </source>
</evidence>
<dbReference type="GeneID" id="60403884"/>
<keyword evidence="4" id="KW-0067">ATP-binding</keyword>
<gene>
    <name evidence="6" type="ORF">EMH_0024350</name>
</gene>
<keyword evidence="3" id="KW-0347">Helicase</keyword>
<feature type="region of interest" description="Disordered" evidence="5">
    <location>
        <begin position="242"/>
        <end position="265"/>
    </location>
</feature>
<keyword evidence="1" id="KW-0547">Nucleotide-binding</keyword>